<dbReference type="Gene3D" id="3.40.630.30">
    <property type="match status" value="1"/>
</dbReference>
<comment type="caution">
    <text evidence="2">The sequence shown here is derived from an EMBL/GenBank/DDBJ whole genome shotgun (WGS) entry which is preliminary data.</text>
</comment>
<sequence>MTRDSKFINNESEHQYEFHVEGYVAKIEYLKSANGEIYLTHTGVPAELGGKGIGSQLVEKVLNDIEQQGLHVIPRCPFVSDYIQKHPEWERIVLKNS</sequence>
<dbReference type="PANTHER" id="PTHR31435:SF10">
    <property type="entry name" value="BSR4717 PROTEIN"/>
    <property type="match status" value="1"/>
</dbReference>
<name>A0A840CXN0_9BACE</name>
<proteinExistence type="predicted"/>
<dbReference type="AlphaFoldDB" id="A0A840CXN0"/>
<evidence type="ECO:0000313" key="3">
    <source>
        <dbReference type="Proteomes" id="UP000560658"/>
    </source>
</evidence>
<dbReference type="InterPro" id="IPR031165">
    <property type="entry name" value="GNAT_YJDJ"/>
</dbReference>
<dbReference type="Pfam" id="PF14542">
    <property type="entry name" value="Acetyltransf_CG"/>
    <property type="match status" value="1"/>
</dbReference>
<evidence type="ECO:0000259" key="1">
    <source>
        <dbReference type="PROSITE" id="PS51729"/>
    </source>
</evidence>
<keyword evidence="3" id="KW-1185">Reference proteome</keyword>
<dbReference type="PANTHER" id="PTHR31435">
    <property type="entry name" value="PROTEIN NATD1"/>
    <property type="match status" value="1"/>
</dbReference>
<accession>A0A840CXN0</accession>
<dbReference type="SUPFAM" id="SSF55729">
    <property type="entry name" value="Acyl-CoA N-acyltransferases (Nat)"/>
    <property type="match status" value="1"/>
</dbReference>
<organism evidence="2 3">
    <name type="scientific">Bacteroides reticulotermitis</name>
    <dbReference type="NCBI Taxonomy" id="1133319"/>
    <lineage>
        <taxon>Bacteria</taxon>
        <taxon>Pseudomonadati</taxon>
        <taxon>Bacteroidota</taxon>
        <taxon>Bacteroidia</taxon>
        <taxon>Bacteroidales</taxon>
        <taxon>Bacteroidaceae</taxon>
        <taxon>Bacteroides</taxon>
    </lineage>
</organism>
<feature type="domain" description="N-acetyltransferase" evidence="1">
    <location>
        <begin position="8"/>
        <end position="94"/>
    </location>
</feature>
<dbReference type="EMBL" id="JACIER010000004">
    <property type="protein sequence ID" value="MBB4043631.1"/>
    <property type="molecule type" value="Genomic_DNA"/>
</dbReference>
<dbReference type="InterPro" id="IPR045057">
    <property type="entry name" value="Gcn5-rel_NAT"/>
</dbReference>
<dbReference type="RefSeq" id="WP_044162003.1">
    <property type="nucleotide sequence ID" value="NZ_JACIER010000004.1"/>
</dbReference>
<dbReference type="Proteomes" id="UP000560658">
    <property type="component" value="Unassembled WGS sequence"/>
</dbReference>
<evidence type="ECO:0000313" key="2">
    <source>
        <dbReference type="EMBL" id="MBB4043631.1"/>
    </source>
</evidence>
<dbReference type="CDD" id="cd04301">
    <property type="entry name" value="NAT_SF"/>
    <property type="match status" value="1"/>
</dbReference>
<dbReference type="InterPro" id="IPR016181">
    <property type="entry name" value="Acyl_CoA_acyltransferase"/>
</dbReference>
<protein>
    <recommendedName>
        <fullName evidence="1">N-acetyltransferase domain-containing protein</fullName>
    </recommendedName>
</protein>
<gene>
    <name evidence="2" type="ORF">GGR06_001413</name>
</gene>
<reference evidence="2" key="1">
    <citation type="submission" date="2020-08" db="EMBL/GenBank/DDBJ databases">
        <title>Genomic Encyclopedia of Type Strains, Phase IV (KMG-IV): sequencing the most valuable type-strain genomes for metagenomic binning, comparative biology and taxonomic classification.</title>
        <authorList>
            <person name="Goeker M."/>
        </authorList>
    </citation>
    <scope>NUCLEOTIDE SEQUENCE [LARGE SCALE GENOMIC DNA]</scope>
    <source>
        <strain evidence="2">DSM 105720</strain>
    </source>
</reference>
<dbReference type="PROSITE" id="PS51729">
    <property type="entry name" value="GNAT_YJDJ"/>
    <property type="match status" value="1"/>
</dbReference>